<dbReference type="RefSeq" id="WP_071868543.1">
    <property type="nucleotide sequence ID" value="NZ_BJUG01000005.1"/>
</dbReference>
<gene>
    <name evidence="2" type="ORF">ETH01_11010</name>
</gene>
<dbReference type="InterPro" id="IPR024975">
    <property type="entry name" value="NOV_C"/>
</dbReference>
<dbReference type="EMBL" id="BJUG01000005">
    <property type="protein sequence ID" value="GEK36814.1"/>
    <property type="molecule type" value="Genomic_DNA"/>
</dbReference>
<evidence type="ECO:0000313" key="2">
    <source>
        <dbReference type="EMBL" id="GEK36814.1"/>
    </source>
</evidence>
<evidence type="ECO:0000313" key="3">
    <source>
        <dbReference type="Proteomes" id="UP000321361"/>
    </source>
</evidence>
<dbReference type="Proteomes" id="UP000321361">
    <property type="component" value="Unassembled WGS sequence"/>
</dbReference>
<dbReference type="OrthoDB" id="9781481at2"/>
<dbReference type="Pfam" id="PF13020">
    <property type="entry name" value="NOV_C"/>
    <property type="match status" value="1"/>
</dbReference>
<feature type="domain" description="Protein NO VEIN C-terminal" evidence="1">
    <location>
        <begin position="208"/>
        <end position="299"/>
    </location>
</feature>
<name>A0A510WC90_ENTTH</name>
<reference evidence="2 3" key="1">
    <citation type="submission" date="2019-07" db="EMBL/GenBank/DDBJ databases">
        <title>Whole genome shotgun sequence of Enterococcus thailandicus NBRC 101867.</title>
        <authorList>
            <person name="Hosoyama A."/>
            <person name="Uohara A."/>
            <person name="Ohji S."/>
            <person name="Ichikawa N."/>
        </authorList>
    </citation>
    <scope>NUCLEOTIDE SEQUENCE [LARGE SCALE GENOMIC DNA]</scope>
    <source>
        <strain evidence="2 3">NBRC 101867</strain>
    </source>
</reference>
<dbReference type="AlphaFoldDB" id="A0A510WC90"/>
<sequence>MTFPDLTFKDSNKENRIVKEANKFTLVQRAHVVSGYLLDGKSHRTLETEVLNITKKGFHAMNILHYYGLTAPHKGFYINTSINTAISELRMFGDMKHSVVADLLERANDSLIEREVQEVLNIEVNDKIPKWLFELGKEHSNVIDYDEIVEVKPGLRNKSPISESIAETSTKIISDDDLEISRLDQKHYGDIGEELILKYYAKKIIDKLGDTEEAQQFIDEMEYTGKTHGRGYDIIAWDVDSLNTDSPSKVYIEVKSSLSEKLDTPFYISRNELMTGMELGKQFRIGRVFNLGKKKPKYFEIIPFKRSLIGRDFNEELNRVIHCTVHKL</sequence>
<evidence type="ECO:0000259" key="1">
    <source>
        <dbReference type="Pfam" id="PF13020"/>
    </source>
</evidence>
<proteinExistence type="predicted"/>
<comment type="caution">
    <text evidence="2">The sequence shown here is derived from an EMBL/GenBank/DDBJ whole genome shotgun (WGS) entry which is preliminary data.</text>
</comment>
<organism evidence="2 3">
    <name type="scientific">Enterococcus thailandicus</name>
    <dbReference type="NCBI Taxonomy" id="417368"/>
    <lineage>
        <taxon>Bacteria</taxon>
        <taxon>Bacillati</taxon>
        <taxon>Bacillota</taxon>
        <taxon>Bacilli</taxon>
        <taxon>Lactobacillales</taxon>
        <taxon>Enterococcaceae</taxon>
        <taxon>Enterococcus</taxon>
    </lineage>
</organism>
<protein>
    <recommendedName>
        <fullName evidence="1">Protein NO VEIN C-terminal domain-containing protein</fullName>
    </recommendedName>
</protein>
<accession>A0A510WC90</accession>